<dbReference type="WBParaSite" id="L893_g21914.t1">
    <property type="protein sequence ID" value="L893_g21914.t1"/>
    <property type="gene ID" value="L893_g21914"/>
</dbReference>
<evidence type="ECO:0000256" key="1">
    <source>
        <dbReference type="SAM" id="MobiDB-lite"/>
    </source>
</evidence>
<evidence type="ECO:0000313" key="3">
    <source>
        <dbReference type="WBParaSite" id="L893_g21914.t1"/>
    </source>
</evidence>
<proteinExistence type="predicted"/>
<accession>A0A1I7Z1K7</accession>
<feature type="region of interest" description="Disordered" evidence="1">
    <location>
        <begin position="1"/>
        <end position="35"/>
    </location>
</feature>
<dbReference type="AlphaFoldDB" id="A0A1I7Z1K7"/>
<keyword evidence="2" id="KW-1185">Reference proteome</keyword>
<evidence type="ECO:0000313" key="2">
    <source>
        <dbReference type="Proteomes" id="UP000095287"/>
    </source>
</evidence>
<name>A0A1I7Z1K7_9BILA</name>
<organism evidence="2 3">
    <name type="scientific">Steinernema glaseri</name>
    <dbReference type="NCBI Taxonomy" id="37863"/>
    <lineage>
        <taxon>Eukaryota</taxon>
        <taxon>Metazoa</taxon>
        <taxon>Ecdysozoa</taxon>
        <taxon>Nematoda</taxon>
        <taxon>Chromadorea</taxon>
        <taxon>Rhabditida</taxon>
        <taxon>Tylenchina</taxon>
        <taxon>Panagrolaimomorpha</taxon>
        <taxon>Strongyloidoidea</taxon>
        <taxon>Steinernematidae</taxon>
        <taxon>Steinernema</taxon>
    </lineage>
</organism>
<sequence length="148" mass="16519">MSKVIVPRTWSPEKADRGEEKQAKKRSSSDLLTESSDSTFQYEDFLTREGTSAGGKGHEVWSRFTAELKLISGCKSKCVIRGIDDSARKDTKEGRNGKYSQAKPCYNILAGVWGLVRGIMINKDNLHLVDGHFPPVNLYSITWPLLQG</sequence>
<reference evidence="3" key="1">
    <citation type="submission" date="2016-11" db="UniProtKB">
        <authorList>
            <consortium name="WormBaseParasite"/>
        </authorList>
    </citation>
    <scope>IDENTIFICATION</scope>
</reference>
<dbReference type="Proteomes" id="UP000095287">
    <property type="component" value="Unplaced"/>
</dbReference>
<protein>
    <submittedName>
        <fullName evidence="3">Calpain catalytic domain-containing protein</fullName>
    </submittedName>
</protein>
<feature type="compositionally biased region" description="Basic and acidic residues" evidence="1">
    <location>
        <begin position="11"/>
        <end position="22"/>
    </location>
</feature>